<geneLocation type="plasmid" evidence="1">
    <name>pTi_Tun198</name>
</geneLocation>
<accession>A0A2C6AMF7</accession>
<reference evidence="1" key="1">
    <citation type="submission" date="2016-10" db="EMBL/GenBank/DDBJ databases">
        <title>Agrobacterium Ti plasmids: Classification based on T-DNA and Vir regions organization.</title>
        <authorList>
            <person name="Nabi N."/>
            <person name="Vial L."/>
            <person name="Ben Hafsa A."/>
            <person name="Chapulliot D."/>
            <person name="Berard A."/>
            <person name="Chauveau A."/>
            <person name="Le Paslier M.-C."/>
            <person name="Harzallah Skhiri F."/>
            <person name="Brunel D."/>
            <person name="Nesme X."/>
            <person name="Chaouachi M."/>
        </authorList>
    </citation>
    <scope>NUCLEOTIDE SEQUENCE</scope>
    <source>
        <strain evidence="2">CFBP2177</strain>
        <strain evidence="1">Tun198</strain>
        <plasmid evidence="2">pTi_CFBP2177</plasmid>
        <plasmid evidence="1">pTi_Tun198</plasmid>
    </source>
</reference>
<sequence>MSKAHGKPVGPVRLLWSSYLRNMAESQVPFPYLPAQLQAIRASISEPRFATYLAKGGNHEEYAMALYLYNARVAKAFLYPLNVAEVTLRNAVDGILVARFGANWHQDATFRDQTLTGNGLATLDKAIQRAGAGAARDQIVATLTFDFWSNLFRPEYGGLWRTTVNIAFPHLQHGESRQEIQNLVKPINVFRNRVAHHEPVLDLNVTDIHAKIVRLIELRCAETATWMKHHSTLSTVVRTRPRRDGTNANTLAAKLDPGFVPVRPETGLSELAELLDEKHQAIICLDDDGRPIAALTVVDAIRFITECAKRLGGMIDLNDHTVSDLVKVANLADRWTQMDDATPLALAVKELQKPRIQILVGIEAASGKATGAILRAHRRY</sequence>
<protein>
    <submittedName>
        <fullName evidence="3">Abi family protein</fullName>
    </submittedName>
</protein>
<dbReference type="Proteomes" id="UP000222296">
    <property type="component" value="Plasmid pTi"/>
</dbReference>
<reference evidence="4" key="4">
    <citation type="submission" date="2019-07" db="EMBL/GenBank/DDBJ databases">
        <authorList>
            <person name="Poret-Peterson A.T."/>
            <person name="Bhatnagar S."/>
            <person name="Chen L."/>
            <person name="McClean A.E."/>
            <person name="Kluepfel D.A."/>
        </authorList>
    </citation>
    <scope>NUCLEOTIDE SEQUENCE</scope>
    <source>
        <strain evidence="4">186</strain>
        <plasmid evidence="4">pTi</plasmid>
    </source>
</reference>
<organism evidence="3 6">
    <name type="scientific">Agrobacterium tumefaciens</name>
    <dbReference type="NCBI Taxonomy" id="358"/>
    <lineage>
        <taxon>Bacteria</taxon>
        <taxon>Pseudomonadati</taxon>
        <taxon>Pseudomonadota</taxon>
        <taxon>Alphaproteobacteria</taxon>
        <taxon>Hyphomicrobiales</taxon>
        <taxon>Rhizobiaceae</taxon>
        <taxon>Rhizobium/Agrobacterium group</taxon>
        <taxon>Agrobacterium</taxon>
        <taxon>Agrobacterium tumefaciens complex</taxon>
    </lineage>
</organism>
<dbReference type="EMBL" id="KY000046">
    <property type="protein sequence ID" value="ASK44441.1"/>
    <property type="molecule type" value="Genomic_DNA"/>
</dbReference>
<evidence type="ECO:0000313" key="1">
    <source>
        <dbReference type="EMBL" id="ASK41852.1"/>
    </source>
</evidence>
<name>A0A2C6AMF7_AGRTU</name>
<dbReference type="RefSeq" id="WP_065698699.1">
    <property type="nucleotide sequence ID" value="NZ_CP048472.1"/>
</dbReference>
<dbReference type="EMBL" id="CP039927">
    <property type="protein sequence ID" value="QCL98517.1"/>
    <property type="molecule type" value="Genomic_DNA"/>
</dbReference>
<evidence type="ECO:0000313" key="4">
    <source>
        <dbReference type="EMBL" id="QDY97820.1"/>
    </source>
</evidence>
<evidence type="ECO:0000313" key="3">
    <source>
        <dbReference type="EMBL" id="QCL98517.1"/>
    </source>
</evidence>
<evidence type="ECO:0000313" key="5">
    <source>
        <dbReference type="Proteomes" id="UP000222296"/>
    </source>
</evidence>
<geneLocation type="plasmid" evidence="5">
    <name>pti</name>
</geneLocation>
<gene>
    <name evidence="3" type="ORF">CFBP7129_30515</name>
    <name evidence="4" type="ORF">CG010_027075</name>
</gene>
<geneLocation type="plasmid" evidence="3">
    <name>pTiCFBP7129</name>
</geneLocation>
<geneLocation type="plasmid" evidence="6">
    <name>pticfbp7129</name>
</geneLocation>
<reference evidence="3 6" key="3">
    <citation type="submission" date="2019-04" db="EMBL/GenBank/DDBJ databases">
        <title>Complete genome sequence of Agrobacterium tumefaciens CFBP7129.</title>
        <authorList>
            <person name="Haryono M."/>
            <person name="Lin Y.-C."/>
            <person name="Lai E.-M."/>
            <person name="Kuo C.-H."/>
        </authorList>
    </citation>
    <scope>NUCLEOTIDE SEQUENCE [LARGE SCALE GENOMIC DNA]</scope>
    <source>
        <strain evidence="3 6">CFBP7129</strain>
        <plasmid evidence="3">pTiCFBP7129</plasmid>
        <plasmid evidence="6">pticfbp7129</plasmid>
    </source>
</reference>
<reference evidence="4 5" key="2">
    <citation type="journal article" date="2017" name="Genome Announc.">
        <title>Draft Genome Sequence of Agrobacterium tumefaciens Biovar 1 Strain 186, Isolated from Walnut.</title>
        <authorList>
            <person name="Poret-Peterson A.T."/>
            <person name="Bhatnagar S."/>
            <person name="McClean A.E."/>
            <person name="Kluepfel D.A."/>
        </authorList>
    </citation>
    <scope>NUCLEOTIDE SEQUENCE [LARGE SCALE GENOMIC DNA]</scope>
    <source>
        <strain evidence="4 5">186</strain>
    </source>
</reference>
<dbReference type="EMBL" id="KY000031">
    <property type="protein sequence ID" value="ASK41852.1"/>
    <property type="molecule type" value="Genomic_DNA"/>
</dbReference>
<proteinExistence type="predicted"/>
<keyword evidence="3" id="KW-0614">Plasmid</keyword>
<geneLocation type="plasmid" evidence="4">
    <name>pTi</name>
</geneLocation>
<dbReference type="AlphaFoldDB" id="A0A2C6AMF7"/>
<accession>A0A2Z2PQH1</accession>
<evidence type="ECO:0000313" key="6">
    <source>
        <dbReference type="Proteomes" id="UP000298649"/>
    </source>
</evidence>
<geneLocation type="plasmid" evidence="2">
    <name>pTi_CFBP2177</name>
</geneLocation>
<dbReference type="EMBL" id="CP042277">
    <property type="protein sequence ID" value="QDY97820.1"/>
    <property type="molecule type" value="Genomic_DNA"/>
</dbReference>
<evidence type="ECO:0000313" key="2">
    <source>
        <dbReference type="EMBL" id="ASK44441.1"/>
    </source>
</evidence>
<dbReference type="GeneID" id="92774957"/>
<dbReference type="Proteomes" id="UP000298649">
    <property type="component" value="Plasmid pTiCFBP7129"/>
</dbReference>